<dbReference type="EMBL" id="LPZR01000192">
    <property type="protein sequence ID" value="KYO50779.1"/>
    <property type="molecule type" value="Genomic_DNA"/>
</dbReference>
<proteinExistence type="predicted"/>
<reference evidence="1 2" key="1">
    <citation type="submission" date="2015-12" db="EMBL/GenBank/DDBJ databases">
        <title>Genome sequence of Tistrella mobilis MCCC 1A02139.</title>
        <authorList>
            <person name="Lu L."/>
            <person name="Lai Q."/>
            <person name="Shao Z."/>
            <person name="Qian P."/>
        </authorList>
    </citation>
    <scope>NUCLEOTIDE SEQUENCE [LARGE SCALE GENOMIC DNA]</scope>
    <source>
        <strain evidence="1 2">MCCC 1A02139</strain>
    </source>
</reference>
<protein>
    <recommendedName>
        <fullName evidence="3">DUF1365 domain-containing protein</fullName>
    </recommendedName>
</protein>
<dbReference type="GeneID" id="97243458"/>
<dbReference type="PANTHER" id="PTHR33973:SF4">
    <property type="entry name" value="OS07G0153300 PROTEIN"/>
    <property type="match status" value="1"/>
</dbReference>
<accession>A0A162KA11</accession>
<evidence type="ECO:0000313" key="1">
    <source>
        <dbReference type="EMBL" id="KYO50779.1"/>
    </source>
</evidence>
<gene>
    <name evidence="1" type="ORF">AUP44_11495</name>
</gene>
<comment type="caution">
    <text evidence="1">The sequence shown here is derived from an EMBL/GenBank/DDBJ whole genome shotgun (WGS) entry which is preliminary data.</text>
</comment>
<dbReference type="Pfam" id="PF07103">
    <property type="entry name" value="DUF1365"/>
    <property type="match status" value="1"/>
</dbReference>
<dbReference type="Proteomes" id="UP000075787">
    <property type="component" value="Unassembled WGS sequence"/>
</dbReference>
<evidence type="ECO:0008006" key="3">
    <source>
        <dbReference type="Google" id="ProtNLM"/>
    </source>
</evidence>
<evidence type="ECO:0000313" key="2">
    <source>
        <dbReference type="Proteomes" id="UP000075787"/>
    </source>
</evidence>
<dbReference type="PANTHER" id="PTHR33973">
    <property type="entry name" value="OS07G0153300 PROTEIN"/>
    <property type="match status" value="1"/>
</dbReference>
<organism evidence="1 2">
    <name type="scientific">Tistrella mobilis</name>
    <dbReference type="NCBI Taxonomy" id="171437"/>
    <lineage>
        <taxon>Bacteria</taxon>
        <taxon>Pseudomonadati</taxon>
        <taxon>Pseudomonadota</taxon>
        <taxon>Alphaproteobacteria</taxon>
        <taxon>Geminicoccales</taxon>
        <taxon>Geminicoccaceae</taxon>
        <taxon>Tistrella</taxon>
    </lineage>
</organism>
<name>A0A162KA11_9PROT</name>
<dbReference type="RefSeq" id="WP_062767516.1">
    <property type="nucleotide sequence ID" value="NZ_CP121013.1"/>
</dbReference>
<dbReference type="AlphaFoldDB" id="A0A162KA11"/>
<dbReference type="InterPro" id="IPR010775">
    <property type="entry name" value="DUF1365"/>
</dbReference>
<sequence>MRIEGGLGSAKVMHRRLRPRENAFVYPAFYVALPLDRIDRAGNALFGVDRLRPLALLTRDHGPRDGSPWRPWLQDILDRFGLGDLGTGNVLLMTHPRVFGHVFNPVSFWFVRDDDGRLRAVLAEVNNTFGDRHNYLVAHDDGRPIQAHDRIQARKVFHVSPFCAVDGHYLFRFRVEDGVISAAIDYHDAAGPLLLTAVTLTRRPLDLANAARLLASMPVMTLQVVARIHWQALRLWLRGTRFHRRPAPPMEETTR</sequence>